<keyword evidence="5" id="KW-0472">Membrane</keyword>
<comment type="similarity">
    <text evidence="2">Belongs to the strictosidine synthase family.</text>
</comment>
<dbReference type="Gene3D" id="2.120.10.30">
    <property type="entry name" value="TolB, C-terminal domain"/>
    <property type="match status" value="1"/>
</dbReference>
<feature type="domain" description="Strictosidine synthase conserved region" evidence="6">
    <location>
        <begin position="178"/>
        <end position="243"/>
    </location>
</feature>
<proteinExistence type="inferred from homology"/>
<dbReference type="PANTHER" id="PTHR10426">
    <property type="entry name" value="STRICTOSIDINE SYNTHASE-RELATED"/>
    <property type="match status" value="1"/>
</dbReference>
<reference evidence="7 8" key="1">
    <citation type="journal article" date="2016" name="DNA Res.">
        <title>The draft genome of MD-2 pineapple using hybrid error correction of long reads.</title>
        <authorList>
            <person name="Redwan R.M."/>
            <person name="Saidin A."/>
            <person name="Kumar S.V."/>
        </authorList>
    </citation>
    <scope>NUCLEOTIDE SEQUENCE [LARGE SCALE GENOMIC DNA]</scope>
    <source>
        <strain evidence="8">cv. MD2</strain>
        <tissue evidence="7">Leaf</tissue>
    </source>
</reference>
<accession>A0A199UH30</accession>
<dbReference type="Pfam" id="PF03088">
    <property type="entry name" value="Str_synth"/>
    <property type="match status" value="1"/>
</dbReference>
<dbReference type="GO" id="GO:0005773">
    <property type="term" value="C:vacuole"/>
    <property type="evidence" value="ECO:0007669"/>
    <property type="project" value="UniProtKB-SubCell"/>
</dbReference>
<dbReference type="Proteomes" id="UP000092600">
    <property type="component" value="Unassembled WGS sequence"/>
</dbReference>
<evidence type="ECO:0000256" key="4">
    <source>
        <dbReference type="ARBA" id="ARBA00023180"/>
    </source>
</evidence>
<dbReference type="GO" id="GO:0012505">
    <property type="term" value="C:endomembrane system"/>
    <property type="evidence" value="ECO:0007669"/>
    <property type="project" value="TreeGrafter"/>
</dbReference>
<name>A0A199UH30_ANACO</name>
<dbReference type="SUPFAM" id="SSF63829">
    <property type="entry name" value="Calcium-dependent phosphotriesterase"/>
    <property type="match status" value="1"/>
</dbReference>
<evidence type="ECO:0000256" key="2">
    <source>
        <dbReference type="ARBA" id="ARBA00009191"/>
    </source>
</evidence>
<dbReference type="FunFam" id="2.120.10.30:FF:000055">
    <property type="entry name" value="Protein STRICTOSIDINE SYNTHASE-LIKE 11"/>
    <property type="match status" value="1"/>
</dbReference>
<evidence type="ECO:0000313" key="8">
    <source>
        <dbReference type="Proteomes" id="UP000092600"/>
    </source>
</evidence>
<dbReference type="InterPro" id="IPR011042">
    <property type="entry name" value="6-blade_b-propeller_TolB-like"/>
</dbReference>
<keyword evidence="5" id="KW-1133">Transmembrane helix</keyword>
<dbReference type="Pfam" id="PF20067">
    <property type="entry name" value="SSL_N"/>
    <property type="match status" value="1"/>
</dbReference>
<dbReference type="STRING" id="4615.A0A199UH30"/>
<dbReference type="InterPro" id="IPR018119">
    <property type="entry name" value="Strictosidine_synth_cons-reg"/>
</dbReference>
<dbReference type="PANTHER" id="PTHR10426:SF139">
    <property type="entry name" value="OS09G0374900 PROTEIN"/>
    <property type="match status" value="1"/>
</dbReference>
<evidence type="ECO:0000313" key="7">
    <source>
        <dbReference type="EMBL" id="OAY64016.1"/>
    </source>
</evidence>
<evidence type="ECO:0000256" key="5">
    <source>
        <dbReference type="SAM" id="Phobius"/>
    </source>
</evidence>
<organism evidence="7 8">
    <name type="scientific">Ananas comosus</name>
    <name type="common">Pineapple</name>
    <name type="synonym">Ananas ananas</name>
    <dbReference type="NCBI Taxonomy" id="4615"/>
    <lineage>
        <taxon>Eukaryota</taxon>
        <taxon>Viridiplantae</taxon>
        <taxon>Streptophyta</taxon>
        <taxon>Embryophyta</taxon>
        <taxon>Tracheophyta</taxon>
        <taxon>Spermatophyta</taxon>
        <taxon>Magnoliopsida</taxon>
        <taxon>Liliopsida</taxon>
        <taxon>Poales</taxon>
        <taxon>Bromeliaceae</taxon>
        <taxon>Bromelioideae</taxon>
        <taxon>Ananas</taxon>
    </lineage>
</organism>
<keyword evidence="4" id="KW-0325">Glycoprotein</keyword>
<gene>
    <name evidence="7" type="ORF">ACMD2_15074</name>
</gene>
<dbReference type="EMBL" id="LSRQ01008291">
    <property type="protein sequence ID" value="OAY64016.1"/>
    <property type="molecule type" value="Genomic_DNA"/>
</dbReference>
<evidence type="ECO:0000256" key="3">
    <source>
        <dbReference type="ARBA" id="ARBA00022554"/>
    </source>
</evidence>
<evidence type="ECO:0000256" key="1">
    <source>
        <dbReference type="ARBA" id="ARBA00004116"/>
    </source>
</evidence>
<dbReference type="AlphaFoldDB" id="A0A199UH30"/>
<keyword evidence="5" id="KW-0812">Transmembrane</keyword>
<evidence type="ECO:0000259" key="6">
    <source>
        <dbReference type="Pfam" id="PF03088"/>
    </source>
</evidence>
<dbReference type="GO" id="GO:0016787">
    <property type="term" value="F:hydrolase activity"/>
    <property type="evidence" value="ECO:0007669"/>
    <property type="project" value="TreeGrafter"/>
</dbReference>
<comment type="subcellular location">
    <subcellularLocation>
        <location evidence="1">Vacuole</location>
    </subcellularLocation>
</comment>
<keyword evidence="3" id="KW-0926">Vacuole</keyword>
<feature type="transmembrane region" description="Helical" evidence="5">
    <location>
        <begin position="12"/>
        <end position="31"/>
    </location>
</feature>
<sequence>MEMINHFDLTNYVLLTILLAILPLFTTCYEIRAIENLRSLEMLSLTIGAGPESLAFDPSGGGPYTGVSNGRVLKWKGGDLGWVEFAFNSNHRPLGLQFHKATGDLYIADAYLGLLTVGPEGGPMTLVAAVADGVPFNFTNGVDIDQKTGMVYFTDSSIHFQRSFIARSYCSDQANDNHREYMMLVLSGDASGRLMRYNPATKRVTVLENGLTFPNGLVLSHDNTHLLVAMTSPCRILKYWLRGPRTGTFDTFAELPGYPDNIKRNSKGEYWVALGQEKIQLNGLQKRAANLEPMLDHPIALRLSQEGRVLEVLDGGIMTSISEVEERNGSLWLGSVVSPYVGVYEA</sequence>
<protein>
    <submittedName>
        <fullName evidence="7">Protein STRICTOSIDINE SYNTHASE-LIKE 10</fullName>
    </submittedName>
</protein>
<comment type="caution">
    <text evidence="7">The sequence shown here is derived from an EMBL/GenBank/DDBJ whole genome shotgun (WGS) entry which is preliminary data.</text>
</comment>